<proteinExistence type="predicted"/>
<accession>A0A1U7HQX4</accession>
<sequence>MGKLVVLQIGDGNLEQGFPVIVQIGEEGKQSDRNFHGKLPRHPELLQCYRDWQDAYYNTPTIRNAGIRHPRLEIPPQITNHSEQDFKKAAQIIENEMKAWLDTPEIRELRDCVLDAIRPEETARIIIATQNRDLWKLPWHLWDLFKRRPNSEPTFSTASYANPNLS</sequence>
<dbReference type="AlphaFoldDB" id="A0A1U7HQX4"/>
<dbReference type="Proteomes" id="UP000186868">
    <property type="component" value="Unassembled WGS sequence"/>
</dbReference>
<organism evidence="1 2">
    <name type="scientific">Hydrococcus rivularis NIES-593</name>
    <dbReference type="NCBI Taxonomy" id="1921803"/>
    <lineage>
        <taxon>Bacteria</taxon>
        <taxon>Bacillati</taxon>
        <taxon>Cyanobacteriota</taxon>
        <taxon>Cyanophyceae</taxon>
        <taxon>Pleurocapsales</taxon>
        <taxon>Hydrococcaceae</taxon>
        <taxon>Hydrococcus</taxon>
    </lineage>
</organism>
<dbReference type="RefSeq" id="WP_073598083.1">
    <property type="nucleotide sequence ID" value="NZ_MRCB01000002.1"/>
</dbReference>
<keyword evidence="2" id="KW-1185">Reference proteome</keyword>
<reference evidence="1 2" key="1">
    <citation type="submission" date="2016-11" db="EMBL/GenBank/DDBJ databases">
        <title>Draft Genome Sequences of Nine Cyanobacterial Strains from Diverse Habitats.</title>
        <authorList>
            <person name="Zhu T."/>
            <person name="Hou S."/>
            <person name="Lu X."/>
            <person name="Hess W.R."/>
        </authorList>
    </citation>
    <scope>NUCLEOTIDE SEQUENCE [LARGE SCALE GENOMIC DNA]</scope>
    <source>
        <strain evidence="1 2">NIES-593</strain>
    </source>
</reference>
<dbReference type="EMBL" id="MRCB01000002">
    <property type="protein sequence ID" value="OKH25967.1"/>
    <property type="molecule type" value="Genomic_DNA"/>
</dbReference>
<protein>
    <submittedName>
        <fullName evidence="1">Uncharacterized protein</fullName>
    </submittedName>
</protein>
<dbReference type="OrthoDB" id="444941at2"/>
<evidence type="ECO:0000313" key="2">
    <source>
        <dbReference type="Proteomes" id="UP000186868"/>
    </source>
</evidence>
<evidence type="ECO:0000313" key="1">
    <source>
        <dbReference type="EMBL" id="OKH25967.1"/>
    </source>
</evidence>
<gene>
    <name evidence="1" type="ORF">NIES593_02455</name>
</gene>
<comment type="caution">
    <text evidence="1">The sequence shown here is derived from an EMBL/GenBank/DDBJ whole genome shotgun (WGS) entry which is preliminary data.</text>
</comment>
<dbReference type="STRING" id="1921803.NIES593_02455"/>
<name>A0A1U7HQX4_9CYAN</name>